<dbReference type="CDD" id="cd00761">
    <property type="entry name" value="Glyco_tranf_GTA_type"/>
    <property type="match status" value="1"/>
</dbReference>
<evidence type="ECO:0000313" key="3">
    <source>
        <dbReference type="EMBL" id="GAA5178402.1"/>
    </source>
</evidence>
<evidence type="ECO:0000313" key="4">
    <source>
        <dbReference type="Proteomes" id="UP001501570"/>
    </source>
</evidence>
<dbReference type="PANTHER" id="PTHR43685">
    <property type="entry name" value="GLYCOSYLTRANSFERASE"/>
    <property type="match status" value="1"/>
</dbReference>
<dbReference type="InterPro" id="IPR001173">
    <property type="entry name" value="Glyco_trans_2-like"/>
</dbReference>
<proteinExistence type="predicted"/>
<reference evidence="4" key="1">
    <citation type="journal article" date="2019" name="Int. J. Syst. Evol. Microbiol.">
        <title>The Global Catalogue of Microorganisms (GCM) 10K type strain sequencing project: providing services to taxonomists for standard genome sequencing and annotation.</title>
        <authorList>
            <consortium name="The Broad Institute Genomics Platform"/>
            <consortium name="The Broad Institute Genome Sequencing Center for Infectious Disease"/>
            <person name="Wu L."/>
            <person name="Ma J."/>
        </authorList>
    </citation>
    <scope>NUCLEOTIDE SEQUENCE [LARGE SCALE GENOMIC DNA]</scope>
    <source>
        <strain evidence="4">JCM 18304</strain>
    </source>
</reference>
<dbReference type="InterPro" id="IPR029044">
    <property type="entry name" value="Nucleotide-diphossugar_trans"/>
</dbReference>
<dbReference type="Gene3D" id="3.90.550.10">
    <property type="entry name" value="Spore Coat Polysaccharide Biosynthesis Protein SpsA, Chain A"/>
    <property type="match status" value="1"/>
</dbReference>
<sequence>MKWPSVGVVVPTRDRPDLLRRALDAIDAQCYPGALHVVVVYDQVEPDARLDRGGDRPVTVRGNERRAGLAGARNTGILALDSDLVAFCDDEDEWRPGKLTAQVEAMAAAPRADLASCAVELTSQHHRSPQLVGATHIGLERLLGSAIDALRSSSFLVRRPSLVGPDGCGLFAEDAPGRRNEDWDLLLRAARRAPIEHVDEPLVRVRWWPRGHYGYEYADRISSLRWMMSRHPEVRGCAPGAARRQAQPTRWSLVNGNGAPASRYHWAALRNDGSGPRTAPVAPPTHAAAGATTPATPGPAGGAGRARRELP</sequence>
<keyword evidence="4" id="KW-1185">Reference proteome</keyword>
<gene>
    <name evidence="3" type="ORF">GCM10023322_05560</name>
</gene>
<name>A0ABP9RK60_9ACTN</name>
<protein>
    <recommendedName>
        <fullName evidence="2">Glycosyltransferase 2-like domain-containing protein</fullName>
    </recommendedName>
</protein>
<organism evidence="3 4">
    <name type="scientific">Rugosimonospora acidiphila</name>
    <dbReference type="NCBI Taxonomy" id="556531"/>
    <lineage>
        <taxon>Bacteria</taxon>
        <taxon>Bacillati</taxon>
        <taxon>Actinomycetota</taxon>
        <taxon>Actinomycetes</taxon>
        <taxon>Micromonosporales</taxon>
        <taxon>Micromonosporaceae</taxon>
        <taxon>Rugosimonospora</taxon>
    </lineage>
</organism>
<dbReference type="PANTHER" id="PTHR43685:SF2">
    <property type="entry name" value="GLYCOSYLTRANSFERASE 2-LIKE DOMAIN-CONTAINING PROTEIN"/>
    <property type="match status" value="1"/>
</dbReference>
<dbReference type="InterPro" id="IPR050834">
    <property type="entry name" value="Glycosyltransf_2"/>
</dbReference>
<feature type="compositionally biased region" description="Low complexity" evidence="1">
    <location>
        <begin position="276"/>
        <end position="295"/>
    </location>
</feature>
<evidence type="ECO:0000256" key="1">
    <source>
        <dbReference type="SAM" id="MobiDB-lite"/>
    </source>
</evidence>
<dbReference type="RefSeq" id="WP_345625676.1">
    <property type="nucleotide sequence ID" value="NZ_BAABJQ010000001.1"/>
</dbReference>
<dbReference type="SUPFAM" id="SSF53448">
    <property type="entry name" value="Nucleotide-diphospho-sugar transferases"/>
    <property type="match status" value="1"/>
</dbReference>
<dbReference type="Proteomes" id="UP001501570">
    <property type="component" value="Unassembled WGS sequence"/>
</dbReference>
<dbReference type="Pfam" id="PF00535">
    <property type="entry name" value="Glycos_transf_2"/>
    <property type="match status" value="1"/>
</dbReference>
<accession>A0ABP9RK60</accession>
<comment type="caution">
    <text evidence="3">The sequence shown here is derived from an EMBL/GenBank/DDBJ whole genome shotgun (WGS) entry which is preliminary data.</text>
</comment>
<feature type="region of interest" description="Disordered" evidence="1">
    <location>
        <begin position="271"/>
        <end position="311"/>
    </location>
</feature>
<evidence type="ECO:0000259" key="2">
    <source>
        <dbReference type="Pfam" id="PF00535"/>
    </source>
</evidence>
<dbReference type="EMBL" id="BAABJQ010000001">
    <property type="protein sequence ID" value="GAA5178402.1"/>
    <property type="molecule type" value="Genomic_DNA"/>
</dbReference>
<feature type="domain" description="Glycosyltransferase 2-like" evidence="2">
    <location>
        <begin position="8"/>
        <end position="111"/>
    </location>
</feature>